<evidence type="ECO:0000256" key="8">
    <source>
        <dbReference type="ARBA" id="ARBA00023136"/>
    </source>
</evidence>
<feature type="region of interest" description="Disordered" evidence="9">
    <location>
        <begin position="79"/>
        <end position="103"/>
    </location>
</feature>
<evidence type="ECO:0000256" key="10">
    <source>
        <dbReference type="SAM" id="Phobius"/>
    </source>
</evidence>
<dbReference type="PRINTS" id="PR01231">
    <property type="entry name" value="HCO3TRNSPORT"/>
</dbReference>
<dbReference type="Pfam" id="PF00955">
    <property type="entry name" value="HCO3_cotransp"/>
    <property type="match status" value="1"/>
</dbReference>
<keyword evidence="3" id="KW-0813">Transport</keyword>
<feature type="transmembrane region" description="Helical" evidence="10">
    <location>
        <begin position="385"/>
        <end position="405"/>
    </location>
</feature>
<dbReference type="GO" id="GO:0005886">
    <property type="term" value="C:plasma membrane"/>
    <property type="evidence" value="ECO:0007669"/>
    <property type="project" value="UniProtKB-SubCell"/>
</dbReference>
<evidence type="ECO:0000256" key="2">
    <source>
        <dbReference type="ARBA" id="ARBA00010993"/>
    </source>
</evidence>
<comment type="subcellular location">
    <subcellularLocation>
        <location evidence="1">Cell membrane</location>
        <topology evidence="1">Multi-pass membrane protein</topology>
    </subcellularLocation>
</comment>
<evidence type="ECO:0000256" key="9">
    <source>
        <dbReference type="SAM" id="MobiDB-lite"/>
    </source>
</evidence>
<evidence type="ECO:0000256" key="7">
    <source>
        <dbReference type="ARBA" id="ARBA00023065"/>
    </source>
</evidence>
<evidence type="ECO:0000313" key="14">
    <source>
        <dbReference type="WBParaSite" id="Pan_g7921.t1"/>
    </source>
</evidence>
<keyword evidence="5 10" id="KW-0812">Transmembrane</keyword>
<feature type="transmembrane region" description="Helical" evidence="10">
    <location>
        <begin position="569"/>
        <end position="588"/>
    </location>
</feature>
<reference evidence="14" key="2">
    <citation type="submission" date="2020-10" db="UniProtKB">
        <authorList>
            <consortium name="WormBaseParasite"/>
        </authorList>
    </citation>
    <scope>IDENTIFICATION</scope>
</reference>
<feature type="compositionally biased region" description="Polar residues" evidence="9">
    <location>
        <begin position="80"/>
        <end position="98"/>
    </location>
</feature>
<keyword evidence="8 10" id="KW-0472">Membrane</keyword>
<evidence type="ECO:0000256" key="3">
    <source>
        <dbReference type="ARBA" id="ARBA00022448"/>
    </source>
</evidence>
<dbReference type="PANTHER" id="PTHR11453">
    <property type="entry name" value="ANION EXCHANGE PROTEIN"/>
    <property type="match status" value="1"/>
</dbReference>
<dbReference type="PANTHER" id="PTHR11453:SF47">
    <property type="entry name" value="ANION EXCHANGE PROTEIN"/>
    <property type="match status" value="1"/>
</dbReference>
<feature type="transmembrane region" description="Helical" evidence="10">
    <location>
        <begin position="609"/>
        <end position="629"/>
    </location>
</feature>
<feature type="transmembrane region" description="Helical" evidence="10">
    <location>
        <begin position="857"/>
        <end position="880"/>
    </location>
</feature>
<dbReference type="Gene3D" id="3.40.930.10">
    <property type="entry name" value="Mannitol-specific EII, Chain A"/>
    <property type="match status" value="1"/>
</dbReference>
<dbReference type="Proteomes" id="UP000492821">
    <property type="component" value="Unassembled WGS sequence"/>
</dbReference>
<dbReference type="Gene3D" id="1.10.287.570">
    <property type="entry name" value="Helical hairpin bin"/>
    <property type="match status" value="1"/>
</dbReference>
<reference evidence="13" key="1">
    <citation type="journal article" date="2013" name="Genetics">
        <title>The draft genome and transcriptome of Panagrellus redivivus are shaped by the harsh demands of a free-living lifestyle.</title>
        <authorList>
            <person name="Srinivasan J."/>
            <person name="Dillman A.R."/>
            <person name="Macchietto M.G."/>
            <person name="Heikkinen L."/>
            <person name="Lakso M."/>
            <person name="Fracchia K.M."/>
            <person name="Antoshechkin I."/>
            <person name="Mortazavi A."/>
            <person name="Wong G."/>
            <person name="Sternberg P.W."/>
        </authorList>
    </citation>
    <scope>NUCLEOTIDE SEQUENCE [LARGE SCALE GENOMIC DNA]</scope>
    <source>
        <strain evidence="13">MT8872</strain>
    </source>
</reference>
<dbReference type="InterPro" id="IPR013769">
    <property type="entry name" value="Band3_cytoplasmic_dom"/>
</dbReference>
<dbReference type="AlphaFoldDB" id="A0A7E4W7A0"/>
<keyword evidence="4" id="KW-1003">Cell membrane</keyword>
<keyword evidence="6 10" id="KW-1133">Transmembrane helix</keyword>
<comment type="similarity">
    <text evidence="2">Belongs to the anion exchanger (TC 2.A.31) family.</text>
</comment>
<dbReference type="GO" id="GO:0051453">
    <property type="term" value="P:regulation of intracellular pH"/>
    <property type="evidence" value="ECO:0007669"/>
    <property type="project" value="TreeGrafter"/>
</dbReference>
<evidence type="ECO:0000256" key="5">
    <source>
        <dbReference type="ARBA" id="ARBA00022692"/>
    </source>
</evidence>
<feature type="transmembrane region" description="Helical" evidence="10">
    <location>
        <begin position="703"/>
        <end position="726"/>
    </location>
</feature>
<feature type="region of interest" description="Disordered" evidence="9">
    <location>
        <begin position="892"/>
        <end position="912"/>
    </location>
</feature>
<evidence type="ECO:0000259" key="11">
    <source>
        <dbReference type="Pfam" id="PF00955"/>
    </source>
</evidence>
<dbReference type="GO" id="GO:0005452">
    <property type="term" value="F:solute:inorganic anion antiporter activity"/>
    <property type="evidence" value="ECO:0007669"/>
    <property type="project" value="InterPro"/>
</dbReference>
<dbReference type="InterPro" id="IPR016152">
    <property type="entry name" value="PTrfase/Anion_transptr"/>
</dbReference>
<sequence>MCALDVDGTTFGEICHNTATELETLGAMNHEDTNALVAFLNFRRDHAKNNQVRYNWIRKLTGSGRDGVALLFQRDPPSRCMSTSAIDPPKKQNSNSSLEMPRRPYDSFSHHLHAEGEVPENGLPDVHLPNKRTSVEALHCSPVKKVPEYQPLLTVPQETLDGSSFHSLRSEHSHASSNWEADTSAPDGSECVHLLVGRTGFFENTKFIFIRLKHALCDPLLTKKRVPVRFFVLIVGPAQVNNEYLELGRVFATLCTNKNFVSSLYHLNTRQEMLRSFDNVLQQMTMIPPSSIDSPDVFSVEEYEKVVRRSKVRQRKKSKKSHLPKIVEGKEFFDQLKPNNDDVNSLLNVKYERKPQLFEGFINDFRNMRQRYISDFRDINNGKTMALITTISIYLSLLMPTIAFGKILQKITDQRMGVMECFYSTAISGLVWGLFSVQPMLIQSVTGPIVIFEGSFFMLCKHANLDYMEVRLYAGFTIALCSFLTVTFNGSRLLKFITGFTEEIFCSLIALIYVMETGHFLYHEYVENPSKGFKFYKDYTNPCLTELIEQGKNITVHTAFECDLPRPNAGLMAILVVIICFGIAFVLYQLRFSELLGRCVRNYLSDFNILITLVLTSILIYFMVSPGVLNTVEIPETLQWTNATLRGHGYLITPNTTDTHRFGAHILAGIAGGVMVFVLEFAETAMCEIMLEQKDRKFQKTGGINWDLVVMSICALISSIFGLPWMCAAGVQTLSHAQGLSYPKKTAPGAKPEVDYVVEQRVTTISLAVLFAGTTFMGKYLNDLAVPCLFGIFLYVGTTSMIESTLFKGLVNAMHFGKHFRHTHTDMNVPANRIRIYRFLQLVALITIYTVKQFAELAILFPVVFIMFIACRHFVLPLIYTEDELNALDPVEDHADSETSDDKPKEAIPIAV</sequence>
<feature type="domain" description="Bicarbonate transporter-like transmembrane" evidence="11">
    <location>
        <begin position="357"/>
        <end position="890"/>
    </location>
</feature>
<name>A0A7E4W7A0_PANRE</name>
<dbReference type="WBParaSite" id="Pan_g7921.t1">
    <property type="protein sequence ID" value="Pan_g7921.t1"/>
    <property type="gene ID" value="Pan_g7921"/>
</dbReference>
<feature type="domain" description="Band 3 cytoplasmic" evidence="12">
    <location>
        <begin position="157"/>
        <end position="294"/>
    </location>
</feature>
<protein>
    <submittedName>
        <fullName evidence="14">Anion exchange protein</fullName>
    </submittedName>
</protein>
<dbReference type="InterPro" id="IPR003020">
    <property type="entry name" value="HCO3_transpt_euk"/>
</dbReference>
<accession>A0A7E4W7A0</accession>
<feature type="transmembrane region" description="Helical" evidence="10">
    <location>
        <begin position="472"/>
        <end position="490"/>
    </location>
</feature>
<proteinExistence type="inferred from homology"/>
<evidence type="ECO:0000256" key="6">
    <source>
        <dbReference type="ARBA" id="ARBA00022989"/>
    </source>
</evidence>
<dbReference type="GO" id="GO:0008509">
    <property type="term" value="F:monoatomic anion transmembrane transporter activity"/>
    <property type="evidence" value="ECO:0007669"/>
    <property type="project" value="InterPro"/>
</dbReference>
<organism evidence="13 14">
    <name type="scientific">Panagrellus redivivus</name>
    <name type="common">Microworm</name>
    <dbReference type="NCBI Taxonomy" id="6233"/>
    <lineage>
        <taxon>Eukaryota</taxon>
        <taxon>Metazoa</taxon>
        <taxon>Ecdysozoa</taxon>
        <taxon>Nematoda</taxon>
        <taxon>Chromadorea</taxon>
        <taxon>Rhabditida</taxon>
        <taxon>Tylenchina</taxon>
        <taxon>Panagrolaimomorpha</taxon>
        <taxon>Panagrolaimoidea</taxon>
        <taxon>Panagrolaimidae</taxon>
        <taxon>Panagrellus</taxon>
    </lineage>
</organism>
<dbReference type="SUPFAM" id="SSF55804">
    <property type="entry name" value="Phoshotransferase/anion transport protein"/>
    <property type="match status" value="1"/>
</dbReference>
<dbReference type="InterPro" id="IPR011531">
    <property type="entry name" value="HCO3_transpt-like_TM_dom"/>
</dbReference>
<evidence type="ECO:0000259" key="12">
    <source>
        <dbReference type="Pfam" id="PF07565"/>
    </source>
</evidence>
<feature type="transmembrane region" description="Helical" evidence="10">
    <location>
        <begin position="784"/>
        <end position="813"/>
    </location>
</feature>
<keyword evidence="7" id="KW-0406">Ion transport</keyword>
<feature type="compositionally biased region" description="Basic and acidic residues" evidence="9">
    <location>
        <begin position="892"/>
        <end position="906"/>
    </location>
</feature>
<keyword evidence="13" id="KW-1185">Reference proteome</keyword>
<evidence type="ECO:0000313" key="13">
    <source>
        <dbReference type="Proteomes" id="UP000492821"/>
    </source>
</evidence>
<feature type="transmembrane region" description="Helical" evidence="10">
    <location>
        <begin position="662"/>
        <end position="682"/>
    </location>
</feature>
<dbReference type="Pfam" id="PF07565">
    <property type="entry name" value="Band_3_cyto"/>
    <property type="match status" value="1"/>
</dbReference>
<dbReference type="GO" id="GO:0015701">
    <property type="term" value="P:bicarbonate transport"/>
    <property type="evidence" value="ECO:0007669"/>
    <property type="project" value="TreeGrafter"/>
</dbReference>
<evidence type="ECO:0000256" key="4">
    <source>
        <dbReference type="ARBA" id="ARBA00022475"/>
    </source>
</evidence>
<evidence type="ECO:0000256" key="1">
    <source>
        <dbReference type="ARBA" id="ARBA00004651"/>
    </source>
</evidence>